<organism evidence="1 2">
    <name type="scientific">Kipferlia bialata</name>
    <dbReference type="NCBI Taxonomy" id="797122"/>
    <lineage>
        <taxon>Eukaryota</taxon>
        <taxon>Metamonada</taxon>
        <taxon>Carpediemonas-like organisms</taxon>
        <taxon>Kipferlia</taxon>
    </lineage>
</organism>
<comment type="caution">
    <text evidence="1">The sequence shown here is derived from an EMBL/GenBank/DDBJ whole genome shotgun (WGS) entry which is preliminary data.</text>
</comment>
<proteinExistence type="predicted"/>
<evidence type="ECO:0000313" key="1">
    <source>
        <dbReference type="EMBL" id="GIQ89592.1"/>
    </source>
</evidence>
<evidence type="ECO:0000313" key="2">
    <source>
        <dbReference type="Proteomes" id="UP000265618"/>
    </source>
</evidence>
<protein>
    <submittedName>
        <fullName evidence="1">Uncharacterized protein</fullName>
    </submittedName>
</protein>
<keyword evidence="2" id="KW-1185">Reference proteome</keyword>
<gene>
    <name evidence="1" type="ORF">KIPB_012097</name>
</gene>
<sequence>NNPTAWTEDNVRLFLPISRCYMGDAHFVRWVGLDF</sequence>
<name>A0A9K3GNN4_9EUKA</name>
<reference evidence="1 2" key="1">
    <citation type="journal article" date="2018" name="PLoS ONE">
        <title>The draft genome of Kipferlia bialata reveals reductive genome evolution in fornicate parasites.</title>
        <authorList>
            <person name="Tanifuji G."/>
            <person name="Takabayashi S."/>
            <person name="Kume K."/>
            <person name="Takagi M."/>
            <person name="Nakayama T."/>
            <person name="Kamikawa R."/>
            <person name="Inagaki Y."/>
            <person name="Hashimoto T."/>
        </authorList>
    </citation>
    <scope>NUCLEOTIDE SEQUENCE [LARGE SCALE GENOMIC DNA]</scope>
    <source>
        <strain evidence="1">NY0173</strain>
    </source>
</reference>
<dbReference type="EMBL" id="BDIP01005207">
    <property type="protein sequence ID" value="GIQ89592.1"/>
    <property type="molecule type" value="Genomic_DNA"/>
</dbReference>
<feature type="non-terminal residue" evidence="1">
    <location>
        <position position="1"/>
    </location>
</feature>
<dbReference type="AlphaFoldDB" id="A0A9K3GNN4"/>
<accession>A0A9K3GNN4</accession>
<dbReference type="Proteomes" id="UP000265618">
    <property type="component" value="Unassembled WGS sequence"/>
</dbReference>